<organism evidence="1 2">
    <name type="scientific">Pedobacter alluvionis</name>
    <dbReference type="NCBI Taxonomy" id="475253"/>
    <lineage>
        <taxon>Bacteria</taxon>
        <taxon>Pseudomonadati</taxon>
        <taxon>Bacteroidota</taxon>
        <taxon>Sphingobacteriia</taxon>
        <taxon>Sphingobacteriales</taxon>
        <taxon>Sphingobacteriaceae</taxon>
        <taxon>Pedobacter</taxon>
    </lineage>
</organism>
<accession>A0A497Y2A9</accession>
<sequence length="124" mass="14283">MVKKPNIRIKVGGPEVESWKEELHSDRKAVIIRRNDEAILQLWVIASALRLLWRLKKPSRNDDLPRDTSPPIAPTDLPQMKKAVNFLHSVLLKPLRLSNKKSPRLVHFAYVQTLPSPANSRHKM</sequence>
<reference evidence="1 2" key="1">
    <citation type="submission" date="2018-10" db="EMBL/GenBank/DDBJ databases">
        <title>Genomic Encyclopedia of Archaeal and Bacterial Type Strains, Phase II (KMG-II): from individual species to whole genera.</title>
        <authorList>
            <person name="Goeker M."/>
        </authorList>
    </citation>
    <scope>NUCLEOTIDE SEQUENCE [LARGE SCALE GENOMIC DNA]</scope>
    <source>
        <strain evidence="1 2">DSM 19624</strain>
    </source>
</reference>
<comment type="caution">
    <text evidence="1">The sequence shown here is derived from an EMBL/GenBank/DDBJ whole genome shotgun (WGS) entry which is preliminary data.</text>
</comment>
<evidence type="ECO:0000313" key="2">
    <source>
        <dbReference type="Proteomes" id="UP000273898"/>
    </source>
</evidence>
<protein>
    <submittedName>
        <fullName evidence="1">Uncharacterized protein</fullName>
    </submittedName>
</protein>
<gene>
    <name evidence="1" type="ORF">BCL90_1952</name>
</gene>
<dbReference type="AlphaFoldDB" id="A0A497Y2A9"/>
<name>A0A497Y2A9_9SPHI</name>
<dbReference type="EMBL" id="RCCK01000011">
    <property type="protein sequence ID" value="RLJ76902.1"/>
    <property type="molecule type" value="Genomic_DNA"/>
</dbReference>
<dbReference type="Proteomes" id="UP000273898">
    <property type="component" value="Unassembled WGS sequence"/>
</dbReference>
<evidence type="ECO:0000313" key="1">
    <source>
        <dbReference type="EMBL" id="RLJ76902.1"/>
    </source>
</evidence>
<proteinExistence type="predicted"/>